<dbReference type="PANTHER" id="PTHR31579">
    <property type="entry name" value="OS03G0796600 PROTEIN"/>
    <property type="match status" value="1"/>
</dbReference>
<proteinExistence type="predicted"/>
<dbReference type="PANTHER" id="PTHR31579:SF90">
    <property type="entry name" value="OS11G0437600 PROTEIN"/>
    <property type="match status" value="1"/>
</dbReference>
<dbReference type="EMBL" id="CAXIPR030006197">
    <property type="protein sequence ID" value="CAM0152674.1"/>
    <property type="molecule type" value="Genomic_DNA"/>
</dbReference>
<sequence length="315" mass="33289">MHPLQRFQMPATPTPSRRAKRATAPLDAAARARLAALPSSADDSSGSEHEAAALSSLINEYLLGTDATVPSSALLTVDQDSDGEDSDGHGRSTSSEAAAATIDEIRGILDPPGPPDELRLRLDADVASIIKDLGDVVRRQQSRSAFRRAVMSRLRERGHDAGLCKARWGRSGSIPTGSYEYIDVVVVSATTTTARFIVDVAFAAEFEVARPTAEFEAVRAALPEVLVAPAEDTRRLVKAAAVAARGSLKSRGLSVPPWRKRRFMMAKWFGSYRRTVNVVPASAGAAIRSGPAVCGTIVGFGPVPTTTVASSGLLG</sequence>
<organism evidence="2 4">
    <name type="scientific">Urochloa decumbens</name>
    <dbReference type="NCBI Taxonomy" id="240449"/>
    <lineage>
        <taxon>Eukaryota</taxon>
        <taxon>Viridiplantae</taxon>
        <taxon>Streptophyta</taxon>
        <taxon>Embryophyta</taxon>
        <taxon>Tracheophyta</taxon>
        <taxon>Spermatophyta</taxon>
        <taxon>Magnoliopsida</taxon>
        <taxon>Liliopsida</taxon>
        <taxon>Poales</taxon>
        <taxon>Poaceae</taxon>
        <taxon>PACMAD clade</taxon>
        <taxon>Panicoideae</taxon>
        <taxon>Panicodae</taxon>
        <taxon>Paniceae</taxon>
        <taxon>Melinidinae</taxon>
        <taxon>Urochloa</taxon>
    </lineage>
</organism>
<comment type="caution">
    <text evidence="2">The sequence shown here is derived from an EMBL/GenBank/DDBJ whole genome shotgun (WGS) entry which is preliminary data.</text>
</comment>
<evidence type="ECO:0008006" key="5">
    <source>
        <dbReference type="Google" id="ProtNLM"/>
    </source>
</evidence>
<dbReference type="AlphaFoldDB" id="A0ABC9H6Q3"/>
<accession>A0ABC9H6Q3</accession>
<dbReference type="Pfam" id="PF04720">
    <property type="entry name" value="PDDEXK_6"/>
    <property type="match status" value="1"/>
</dbReference>
<feature type="compositionally biased region" description="Low complexity" evidence="1">
    <location>
        <begin position="22"/>
        <end position="44"/>
    </location>
</feature>
<keyword evidence="4" id="KW-1185">Reference proteome</keyword>
<feature type="region of interest" description="Disordered" evidence="1">
    <location>
        <begin position="1"/>
        <end position="48"/>
    </location>
</feature>
<feature type="region of interest" description="Disordered" evidence="1">
    <location>
        <begin position="77"/>
        <end position="97"/>
    </location>
</feature>
<dbReference type="Proteomes" id="UP001497457">
    <property type="component" value="Unassembled WGS sequence"/>
</dbReference>
<gene>
    <name evidence="2" type="ORF">URODEC1_LOCUS123519</name>
    <name evidence="3" type="ORF">URODEC1_LOCUS125469</name>
</gene>
<evidence type="ECO:0000256" key="1">
    <source>
        <dbReference type="SAM" id="MobiDB-lite"/>
    </source>
</evidence>
<protein>
    <recommendedName>
        <fullName evidence="5">DUF506 family protein</fullName>
    </recommendedName>
</protein>
<evidence type="ECO:0000313" key="3">
    <source>
        <dbReference type="EMBL" id="CAM0152674.1"/>
    </source>
</evidence>
<dbReference type="InterPro" id="IPR006502">
    <property type="entry name" value="PDDEXK-like"/>
</dbReference>
<evidence type="ECO:0000313" key="4">
    <source>
        <dbReference type="Proteomes" id="UP001497457"/>
    </source>
</evidence>
<evidence type="ECO:0000313" key="2">
    <source>
        <dbReference type="EMBL" id="CAM0150440.1"/>
    </source>
</evidence>
<dbReference type="NCBIfam" id="TIGR01615">
    <property type="entry name" value="A_thal_3542"/>
    <property type="match status" value="1"/>
</dbReference>
<name>A0ABC9H6Q3_9POAL</name>
<dbReference type="EMBL" id="CAXIPR030003108">
    <property type="protein sequence ID" value="CAM0150440.1"/>
    <property type="molecule type" value="Genomic_DNA"/>
</dbReference>
<reference evidence="2 4" key="1">
    <citation type="submission" date="2024-10" db="EMBL/GenBank/DDBJ databases">
        <authorList>
            <person name="Ryan C."/>
        </authorList>
    </citation>
    <scope>NUCLEOTIDE SEQUENCE [LARGE SCALE GENOMIC DNA]</scope>
</reference>